<dbReference type="EMBL" id="BMAO01007776">
    <property type="protein sequence ID" value="GFR18419.1"/>
    <property type="molecule type" value="Genomic_DNA"/>
</dbReference>
<gene>
    <name evidence="2" type="primary">AVEN_198369_1</name>
    <name evidence="2" type="ORF">TNCT_710411</name>
</gene>
<dbReference type="InterPro" id="IPR036875">
    <property type="entry name" value="Znf_CCHC_sf"/>
</dbReference>
<accession>A0A8X6H801</accession>
<name>A0A8X6H801_TRICU</name>
<dbReference type="GO" id="GO:0008270">
    <property type="term" value="F:zinc ion binding"/>
    <property type="evidence" value="ECO:0007669"/>
    <property type="project" value="InterPro"/>
</dbReference>
<dbReference type="Proteomes" id="UP000887116">
    <property type="component" value="Unassembled WGS sequence"/>
</dbReference>
<organism evidence="2 3">
    <name type="scientific">Trichonephila clavata</name>
    <name type="common">Joro spider</name>
    <name type="synonym">Nephila clavata</name>
    <dbReference type="NCBI Taxonomy" id="2740835"/>
    <lineage>
        <taxon>Eukaryota</taxon>
        <taxon>Metazoa</taxon>
        <taxon>Ecdysozoa</taxon>
        <taxon>Arthropoda</taxon>
        <taxon>Chelicerata</taxon>
        <taxon>Arachnida</taxon>
        <taxon>Araneae</taxon>
        <taxon>Araneomorphae</taxon>
        <taxon>Entelegynae</taxon>
        <taxon>Araneoidea</taxon>
        <taxon>Nephilidae</taxon>
        <taxon>Trichonephila</taxon>
    </lineage>
</organism>
<protein>
    <submittedName>
        <fullName evidence="2">Uncharacterized protein</fullName>
    </submittedName>
</protein>
<comment type="caution">
    <text evidence="2">The sequence shown here is derived from an EMBL/GenBank/DDBJ whole genome shotgun (WGS) entry which is preliminary data.</text>
</comment>
<dbReference type="Gene3D" id="4.10.60.10">
    <property type="entry name" value="Zinc finger, CCHC-type"/>
    <property type="match status" value="1"/>
</dbReference>
<proteinExistence type="predicted"/>
<evidence type="ECO:0000313" key="3">
    <source>
        <dbReference type="Proteomes" id="UP000887116"/>
    </source>
</evidence>
<dbReference type="AlphaFoldDB" id="A0A8X6H801"/>
<evidence type="ECO:0000256" key="1">
    <source>
        <dbReference type="SAM" id="MobiDB-lite"/>
    </source>
</evidence>
<dbReference type="OrthoDB" id="6435177at2759"/>
<reference evidence="2" key="1">
    <citation type="submission" date="2020-07" db="EMBL/GenBank/DDBJ databases">
        <title>Multicomponent nature underlies the extraordinary mechanical properties of spider dragline silk.</title>
        <authorList>
            <person name="Kono N."/>
            <person name="Nakamura H."/>
            <person name="Mori M."/>
            <person name="Yoshida Y."/>
            <person name="Ohtoshi R."/>
            <person name="Malay A.D."/>
            <person name="Moran D.A.P."/>
            <person name="Tomita M."/>
            <person name="Numata K."/>
            <person name="Arakawa K."/>
        </authorList>
    </citation>
    <scope>NUCLEOTIDE SEQUENCE</scope>
</reference>
<keyword evidence="3" id="KW-1185">Reference proteome</keyword>
<dbReference type="GO" id="GO:0003676">
    <property type="term" value="F:nucleic acid binding"/>
    <property type="evidence" value="ECO:0007669"/>
    <property type="project" value="InterPro"/>
</dbReference>
<sequence length="218" mass="24263">MSIRVEGFENKEVTQCFTCNNFNHISENCHINPRCLKCGEAHITRDCHIKQKLEIKYCINCQVYGHLANWQGCPCYPKPPMGAVLNRNKNTFTNIFNSIVRPNTSYAQAATQNTLHTNKSRQTAAHSTQRAGNSRQTEAITAQQINPIPIQNYPLNAATNISIQQTLQITMFALAQLSQVFSGASGIARNLNRISAAHSNPNQLYGLIEASLNNNFNA</sequence>
<dbReference type="SUPFAM" id="SSF57756">
    <property type="entry name" value="Retrovirus zinc finger-like domains"/>
    <property type="match status" value="1"/>
</dbReference>
<evidence type="ECO:0000313" key="2">
    <source>
        <dbReference type="EMBL" id="GFR18419.1"/>
    </source>
</evidence>
<feature type="region of interest" description="Disordered" evidence="1">
    <location>
        <begin position="116"/>
        <end position="137"/>
    </location>
</feature>